<dbReference type="GO" id="GO:0004519">
    <property type="term" value="F:endonuclease activity"/>
    <property type="evidence" value="ECO:0007669"/>
    <property type="project" value="UniProtKB-KW"/>
</dbReference>
<dbReference type="EMBL" id="JBHLTF010000027">
    <property type="protein sequence ID" value="MFC0717401.1"/>
    <property type="molecule type" value="Genomic_DNA"/>
</dbReference>
<evidence type="ECO:0000313" key="2">
    <source>
        <dbReference type="Proteomes" id="UP001589898"/>
    </source>
</evidence>
<name>A0ABV6SYW9_9GAMM</name>
<reference evidence="1 2" key="1">
    <citation type="submission" date="2024-09" db="EMBL/GenBank/DDBJ databases">
        <authorList>
            <person name="Sun Q."/>
            <person name="Mori K."/>
        </authorList>
    </citation>
    <scope>NUCLEOTIDE SEQUENCE [LARGE SCALE GENOMIC DNA]</scope>
    <source>
        <strain evidence="1 2">KCTC 52403</strain>
    </source>
</reference>
<keyword evidence="2" id="KW-1185">Reference proteome</keyword>
<gene>
    <name evidence="1" type="ORF">ACFFFU_06530</name>
</gene>
<keyword evidence="1" id="KW-0378">Hydrolase</keyword>
<keyword evidence="1" id="KW-0255">Endonuclease</keyword>
<dbReference type="Gene3D" id="1.10.30.50">
    <property type="match status" value="1"/>
</dbReference>
<evidence type="ECO:0000313" key="1">
    <source>
        <dbReference type="EMBL" id="MFC0717401.1"/>
    </source>
</evidence>
<proteinExistence type="predicted"/>
<keyword evidence="1" id="KW-0540">Nuclease</keyword>
<protein>
    <submittedName>
        <fullName evidence="1">HNH endonuclease</fullName>
    </submittedName>
</protein>
<comment type="caution">
    <text evidence="1">The sequence shown here is derived from an EMBL/GenBank/DDBJ whole genome shotgun (WGS) entry which is preliminary data.</text>
</comment>
<dbReference type="Proteomes" id="UP001589898">
    <property type="component" value="Unassembled WGS sequence"/>
</dbReference>
<dbReference type="RefSeq" id="WP_124207739.1">
    <property type="nucleotide sequence ID" value="NZ_BMZT01000009.1"/>
</dbReference>
<accession>A0ABV6SYW9</accession>
<sequence>MRYIDSTRLRLPDGWLERAAAAKIAVENGANPDDYARIWRELKDGLANLFNDKCWYCEVSVPRSDNAVDHFRPKGRVRDAENEHRGYRWLAFEQSNFRYACTFCNSRRKDIEGDTAGGKADRFPLLDEARRVYEPGAVTGERPILVDPCEVGDWRLLGCRKENGKPCATSDIPEQRQRADISIEIYHLHHEPTCKLRHSEAVKLLGDIEEAKALFIATQSDALQEPAFKRVAARILKSIHVDSAFSGEMRFLLSGERDMAHSWIQTLLET</sequence>
<organism evidence="1 2">
    <name type="scientific">Luteimonas padinae</name>
    <dbReference type="NCBI Taxonomy" id="1714359"/>
    <lineage>
        <taxon>Bacteria</taxon>
        <taxon>Pseudomonadati</taxon>
        <taxon>Pseudomonadota</taxon>
        <taxon>Gammaproteobacteria</taxon>
        <taxon>Lysobacterales</taxon>
        <taxon>Lysobacteraceae</taxon>
        <taxon>Luteimonas</taxon>
    </lineage>
</organism>